<comment type="caution">
    <text evidence="2">The sequence shown here is derived from an EMBL/GenBank/DDBJ whole genome shotgun (WGS) entry which is preliminary data.</text>
</comment>
<feature type="transmembrane region" description="Helical" evidence="1">
    <location>
        <begin position="45"/>
        <end position="63"/>
    </location>
</feature>
<proteinExistence type="predicted"/>
<evidence type="ECO:0000313" key="3">
    <source>
        <dbReference type="Proteomes" id="UP000288216"/>
    </source>
</evidence>
<organism evidence="2 3">
    <name type="scientific">Scyliorhinus torazame</name>
    <name type="common">Cloudy catshark</name>
    <name type="synonym">Catulus torazame</name>
    <dbReference type="NCBI Taxonomy" id="75743"/>
    <lineage>
        <taxon>Eukaryota</taxon>
        <taxon>Metazoa</taxon>
        <taxon>Chordata</taxon>
        <taxon>Craniata</taxon>
        <taxon>Vertebrata</taxon>
        <taxon>Chondrichthyes</taxon>
        <taxon>Elasmobranchii</taxon>
        <taxon>Galeomorphii</taxon>
        <taxon>Galeoidea</taxon>
        <taxon>Carcharhiniformes</taxon>
        <taxon>Scyliorhinidae</taxon>
        <taxon>Scyliorhinus</taxon>
    </lineage>
</organism>
<dbReference type="AlphaFoldDB" id="A0A401PLC7"/>
<dbReference type="OrthoDB" id="10445212at2759"/>
<keyword evidence="1" id="KW-0812">Transmembrane</keyword>
<protein>
    <submittedName>
        <fullName evidence="2">Uncharacterized protein</fullName>
    </submittedName>
</protein>
<name>A0A401PLC7_SCYTO</name>
<feature type="transmembrane region" description="Helical" evidence="1">
    <location>
        <begin position="83"/>
        <end position="102"/>
    </location>
</feature>
<feature type="transmembrane region" description="Helical" evidence="1">
    <location>
        <begin position="12"/>
        <end position="33"/>
    </location>
</feature>
<keyword evidence="1" id="KW-1133">Transmembrane helix</keyword>
<reference evidence="2 3" key="1">
    <citation type="journal article" date="2018" name="Nat. Ecol. Evol.">
        <title>Shark genomes provide insights into elasmobranch evolution and the origin of vertebrates.</title>
        <authorList>
            <person name="Hara Y"/>
            <person name="Yamaguchi K"/>
            <person name="Onimaru K"/>
            <person name="Kadota M"/>
            <person name="Koyanagi M"/>
            <person name="Keeley SD"/>
            <person name="Tatsumi K"/>
            <person name="Tanaka K"/>
            <person name="Motone F"/>
            <person name="Kageyama Y"/>
            <person name="Nozu R"/>
            <person name="Adachi N"/>
            <person name="Nishimura O"/>
            <person name="Nakagawa R"/>
            <person name="Tanegashima C"/>
            <person name="Kiyatake I"/>
            <person name="Matsumoto R"/>
            <person name="Murakumo K"/>
            <person name="Nishida K"/>
            <person name="Terakita A"/>
            <person name="Kuratani S"/>
            <person name="Sato K"/>
            <person name="Hyodo S Kuraku.S."/>
        </authorList>
    </citation>
    <scope>NUCLEOTIDE SEQUENCE [LARGE SCALE GENOMIC DNA]</scope>
</reference>
<dbReference type="Proteomes" id="UP000288216">
    <property type="component" value="Unassembled WGS sequence"/>
</dbReference>
<keyword evidence="1" id="KW-0472">Membrane</keyword>
<sequence length="128" mass="15161">MFLVHRRHLELTTFFIFFQMIAFIFLLIAALLCISDPAYPIASKIIEGIGFFFVSGTIVYVNFHYLQPESQFKMSFLMKTEHHYFFLVYGSFCVIISAVPIYREQNNSQWLTSLSDTWLTYRRWCVAD</sequence>
<keyword evidence="3" id="KW-1185">Reference proteome</keyword>
<accession>A0A401PLC7</accession>
<dbReference type="EMBL" id="BFAA01000792">
    <property type="protein sequence ID" value="GCB73942.1"/>
    <property type="molecule type" value="Genomic_DNA"/>
</dbReference>
<evidence type="ECO:0000313" key="2">
    <source>
        <dbReference type="EMBL" id="GCB73942.1"/>
    </source>
</evidence>
<evidence type="ECO:0000256" key="1">
    <source>
        <dbReference type="SAM" id="Phobius"/>
    </source>
</evidence>
<gene>
    <name evidence="2" type="ORF">scyTo_0003025</name>
</gene>